<dbReference type="SMART" id="SM00267">
    <property type="entry name" value="GGDEF"/>
    <property type="match status" value="1"/>
</dbReference>
<dbReference type="EMBL" id="JACBYR010000001">
    <property type="protein sequence ID" value="NYE84439.1"/>
    <property type="molecule type" value="Genomic_DNA"/>
</dbReference>
<dbReference type="InterPro" id="IPR000014">
    <property type="entry name" value="PAS"/>
</dbReference>
<dbReference type="NCBIfam" id="TIGR00254">
    <property type="entry name" value="GGDEF"/>
    <property type="match status" value="1"/>
</dbReference>
<comment type="caution">
    <text evidence="3">The sequence shown here is derived from an EMBL/GenBank/DDBJ whole genome shotgun (WGS) entry which is preliminary data.</text>
</comment>
<dbReference type="SUPFAM" id="SSF55073">
    <property type="entry name" value="Nucleotide cyclase"/>
    <property type="match status" value="1"/>
</dbReference>
<dbReference type="Pfam" id="PF00990">
    <property type="entry name" value="GGDEF"/>
    <property type="match status" value="1"/>
</dbReference>
<dbReference type="Gene3D" id="3.20.20.450">
    <property type="entry name" value="EAL domain"/>
    <property type="match status" value="1"/>
</dbReference>
<dbReference type="InterPro" id="IPR052155">
    <property type="entry name" value="Biofilm_reg_signaling"/>
</dbReference>
<proteinExistence type="predicted"/>
<dbReference type="SUPFAM" id="SSF141868">
    <property type="entry name" value="EAL domain-like"/>
    <property type="match status" value="1"/>
</dbReference>
<dbReference type="AlphaFoldDB" id="A0A7Y9IYC9"/>
<evidence type="ECO:0000313" key="4">
    <source>
        <dbReference type="Proteomes" id="UP000542125"/>
    </source>
</evidence>
<dbReference type="Gene3D" id="3.30.70.270">
    <property type="match status" value="1"/>
</dbReference>
<dbReference type="RefSeq" id="WP_179588124.1">
    <property type="nucleotide sequence ID" value="NZ_JACBYR010000001.1"/>
</dbReference>
<dbReference type="InterPro" id="IPR000160">
    <property type="entry name" value="GGDEF_dom"/>
</dbReference>
<dbReference type="InterPro" id="IPR035919">
    <property type="entry name" value="EAL_sf"/>
</dbReference>
<dbReference type="CDD" id="cd01948">
    <property type="entry name" value="EAL"/>
    <property type="match status" value="1"/>
</dbReference>
<dbReference type="SMART" id="SM00052">
    <property type="entry name" value="EAL"/>
    <property type="match status" value="1"/>
</dbReference>
<dbReference type="Gene3D" id="3.30.450.20">
    <property type="entry name" value="PAS domain"/>
    <property type="match status" value="1"/>
</dbReference>
<evidence type="ECO:0000259" key="2">
    <source>
        <dbReference type="PROSITE" id="PS50887"/>
    </source>
</evidence>
<keyword evidence="4" id="KW-1185">Reference proteome</keyword>
<dbReference type="PROSITE" id="PS50883">
    <property type="entry name" value="EAL"/>
    <property type="match status" value="1"/>
</dbReference>
<evidence type="ECO:0000259" key="1">
    <source>
        <dbReference type="PROSITE" id="PS50883"/>
    </source>
</evidence>
<protein>
    <submittedName>
        <fullName evidence="3">Diguanylate cyclase (GGDEF)-like protein</fullName>
    </submittedName>
</protein>
<feature type="domain" description="EAL" evidence="1">
    <location>
        <begin position="303"/>
        <end position="553"/>
    </location>
</feature>
<dbReference type="PANTHER" id="PTHR44757">
    <property type="entry name" value="DIGUANYLATE CYCLASE DGCP"/>
    <property type="match status" value="1"/>
</dbReference>
<dbReference type="PANTHER" id="PTHR44757:SF2">
    <property type="entry name" value="BIOFILM ARCHITECTURE MAINTENANCE PROTEIN MBAA"/>
    <property type="match status" value="1"/>
</dbReference>
<dbReference type="PROSITE" id="PS50887">
    <property type="entry name" value="GGDEF"/>
    <property type="match status" value="1"/>
</dbReference>
<feature type="domain" description="GGDEF" evidence="2">
    <location>
        <begin position="158"/>
        <end position="294"/>
    </location>
</feature>
<dbReference type="InterPro" id="IPR043128">
    <property type="entry name" value="Rev_trsase/Diguanyl_cyclase"/>
</dbReference>
<dbReference type="InterPro" id="IPR001633">
    <property type="entry name" value="EAL_dom"/>
</dbReference>
<dbReference type="CDD" id="cd01949">
    <property type="entry name" value="GGDEF"/>
    <property type="match status" value="1"/>
</dbReference>
<dbReference type="Pfam" id="PF00563">
    <property type="entry name" value="EAL"/>
    <property type="match status" value="1"/>
</dbReference>
<reference evidence="3 4" key="1">
    <citation type="submission" date="2020-07" db="EMBL/GenBank/DDBJ databases">
        <title>Genomic Encyclopedia of Type Strains, Phase IV (KMG-V): Genome sequencing to study the core and pangenomes of soil and plant-associated prokaryotes.</title>
        <authorList>
            <person name="Whitman W."/>
        </authorList>
    </citation>
    <scope>NUCLEOTIDE SEQUENCE [LARGE SCALE GENOMIC DNA]</scope>
    <source>
        <strain evidence="3 4">SAS40</strain>
    </source>
</reference>
<dbReference type="InterPro" id="IPR035965">
    <property type="entry name" value="PAS-like_dom_sf"/>
</dbReference>
<dbReference type="SMART" id="SM00091">
    <property type="entry name" value="PAS"/>
    <property type="match status" value="1"/>
</dbReference>
<gene>
    <name evidence="3" type="ORF">FHW18_003710</name>
</gene>
<dbReference type="SUPFAM" id="SSF55785">
    <property type="entry name" value="PYP-like sensor domain (PAS domain)"/>
    <property type="match status" value="1"/>
</dbReference>
<name>A0A7Y9IYC9_9BURK</name>
<accession>A0A7Y9IYC9</accession>
<sequence>MLENIAVTFLDAIGEGLLAVNDAGRICAVNPVACALFGRDKDTLVALCLNDVLPGALRPVAGDARHSGEALEPAVSGRTHPLRAKRTNGIEFSVLANINRVDASDFRGFVVVVTNMSQLANAMQLLQEQAARDELTGLSTDRFFFSYLDGLISRGEDAELALVVINLADFATINEALGHAFGDLVLHEIAGRLRAAAGESTRIARIGGARFAVALTGVRSARHAMSQAEELLWAITGKEVVLGDRRILPRAMAGVAWAAGEIREAEGLMHAADLALRQARRASGGESWVGVYNPDMARRAQDLLVIETALMGALERNEFSLVYQPKVLLPSRRPSGVEALLRWNPPGRPPVPPDLFIPMAEQNGLIVPIGAWVIAETTRFAAEHMPPSMRMSVNVSTVQFRDPGLLDAIDAALHASKLKPSRLELEITETAAMSELTLAIEAIRNMRNIGVRTAIDDFGTGYSSLSYLTRLEVDKIKIDQSLLPKDGDERMWQVLNAIIELCHAADREVLAEGIESEWQAERLAEGGCDKGQGYLFSRPIPPDALRAYLQREVG</sequence>
<organism evidence="3 4">
    <name type="scientific">Pigmentiphaga litoralis</name>
    <dbReference type="NCBI Taxonomy" id="516702"/>
    <lineage>
        <taxon>Bacteria</taxon>
        <taxon>Pseudomonadati</taxon>
        <taxon>Pseudomonadota</taxon>
        <taxon>Betaproteobacteria</taxon>
        <taxon>Burkholderiales</taxon>
        <taxon>Alcaligenaceae</taxon>
        <taxon>Pigmentiphaga</taxon>
    </lineage>
</organism>
<dbReference type="Proteomes" id="UP000542125">
    <property type="component" value="Unassembled WGS sequence"/>
</dbReference>
<dbReference type="InterPro" id="IPR029787">
    <property type="entry name" value="Nucleotide_cyclase"/>
</dbReference>
<evidence type="ECO:0000313" key="3">
    <source>
        <dbReference type="EMBL" id="NYE84439.1"/>
    </source>
</evidence>